<sequence length="105" mass="11800">MSSETDQPPKISTTSSMQIRSQFKQQAREPPVEEETVTKLRRLVAHFYHVEPFLNDNDETEGGSANDDDNNDGDREGDDDDSDNGDEDEDEDDDDDDDDEDGETG</sequence>
<name>A0A1V8S884_9PEZI</name>
<feature type="compositionally biased region" description="Polar residues" evidence="1">
    <location>
        <begin position="1"/>
        <end position="25"/>
    </location>
</feature>
<dbReference type="EMBL" id="NAJO01000122">
    <property type="protein sequence ID" value="OQN95239.1"/>
    <property type="molecule type" value="Genomic_DNA"/>
</dbReference>
<feature type="region of interest" description="Disordered" evidence="1">
    <location>
        <begin position="1"/>
        <end position="36"/>
    </location>
</feature>
<protein>
    <submittedName>
        <fullName evidence="2">Uncharacterized protein</fullName>
    </submittedName>
</protein>
<dbReference type="Proteomes" id="UP000192596">
    <property type="component" value="Unassembled WGS sequence"/>
</dbReference>
<feature type="compositionally biased region" description="Acidic residues" evidence="1">
    <location>
        <begin position="56"/>
        <end position="105"/>
    </location>
</feature>
<accession>A0A1V8S884</accession>
<evidence type="ECO:0000313" key="3">
    <source>
        <dbReference type="Proteomes" id="UP000192596"/>
    </source>
</evidence>
<proteinExistence type="predicted"/>
<reference evidence="3" key="1">
    <citation type="submission" date="2017-03" db="EMBL/GenBank/DDBJ databases">
        <title>Genomes of endolithic fungi from Antarctica.</title>
        <authorList>
            <person name="Coleine C."/>
            <person name="Masonjones S."/>
            <person name="Stajich J.E."/>
        </authorList>
    </citation>
    <scope>NUCLEOTIDE SEQUENCE [LARGE SCALE GENOMIC DNA]</scope>
    <source>
        <strain evidence="3">CCFEE 5527</strain>
    </source>
</reference>
<keyword evidence="3" id="KW-1185">Reference proteome</keyword>
<dbReference type="AlphaFoldDB" id="A0A1V8S884"/>
<comment type="caution">
    <text evidence="2">The sequence shown here is derived from an EMBL/GenBank/DDBJ whole genome shotgun (WGS) entry which is preliminary data.</text>
</comment>
<dbReference type="InParanoid" id="A0A1V8S884"/>
<gene>
    <name evidence="2" type="ORF">B0A48_18631</name>
</gene>
<evidence type="ECO:0000313" key="2">
    <source>
        <dbReference type="EMBL" id="OQN95239.1"/>
    </source>
</evidence>
<evidence type="ECO:0000256" key="1">
    <source>
        <dbReference type="SAM" id="MobiDB-lite"/>
    </source>
</evidence>
<feature type="region of interest" description="Disordered" evidence="1">
    <location>
        <begin position="52"/>
        <end position="105"/>
    </location>
</feature>
<organism evidence="2 3">
    <name type="scientific">Cryoendolithus antarcticus</name>
    <dbReference type="NCBI Taxonomy" id="1507870"/>
    <lineage>
        <taxon>Eukaryota</taxon>
        <taxon>Fungi</taxon>
        <taxon>Dikarya</taxon>
        <taxon>Ascomycota</taxon>
        <taxon>Pezizomycotina</taxon>
        <taxon>Dothideomycetes</taxon>
        <taxon>Dothideomycetidae</taxon>
        <taxon>Cladosporiales</taxon>
        <taxon>Cladosporiaceae</taxon>
        <taxon>Cryoendolithus</taxon>
    </lineage>
</organism>